<dbReference type="InterPro" id="IPR012967">
    <property type="entry name" value="COMT_dimerisation"/>
</dbReference>
<feature type="domain" description="O-methyltransferase dimerisation" evidence="9">
    <location>
        <begin position="219"/>
        <end position="287"/>
    </location>
</feature>
<sequence length="542" mass="62192">MKYHSPGLAAVEDKSGSYHIDINGAPKYNKRFIETYGFYDNLAAVKDKTGWFHIHPDGTECYPSRYLWCGNFQEDLCVVKDKKNQYFHIDHNGEKIYENGYSYTGDFKDGAAVICNKDGLHTHIDYQGQLLHGNWFLGLDIFHKGQARAKDNRGWYHIDKSGQPLYLQRYAQVEPFYNGVAHAETFSGELLIINTQGQKVAQLRPELKKSWQKISSEMVGFWRTETLAIAARLHVLDSLPGSTEDVAQKIRLPSKHLWRLLRALWELGFVENKEELWHLTENGKNLVPHKDCFLSAAAIMWSDVNRIAWKNLTNIICDGKDKHHELFKSTASDENRTIYHQAIDGYAIEDFSALLTLVDWQQHQHVIGIGRSAKMLLEQALKAHKHLHALLLGEAYIFQPISINATLKSRYRLKTHKLYQPWPKMADAIFLPRVLHYWPDEQAIQILQRAHDALLPHGKIYLIEMLLNEKIPDGALLDLNMLAESGGRLRTLSQWTILLKQSSLSVQQHLKITDGVDLLVLNNHIKGTSLCNQKEIPLQNLV</sequence>
<dbReference type="Proteomes" id="UP000092445">
    <property type="component" value="Unassembled WGS sequence"/>
</dbReference>
<dbReference type="SUPFAM" id="SSF46785">
    <property type="entry name" value="Winged helix' DNA-binding domain"/>
    <property type="match status" value="1"/>
</dbReference>
<dbReference type="EnsemblMetazoa" id="GPAI001597-RA">
    <property type="protein sequence ID" value="GPAI001597-PA"/>
    <property type="gene ID" value="GPAI001597"/>
</dbReference>
<organism evidence="10 11">
    <name type="scientific">Glossina pallidipes</name>
    <name type="common">Tsetse fly</name>
    <dbReference type="NCBI Taxonomy" id="7398"/>
    <lineage>
        <taxon>Eukaryota</taxon>
        <taxon>Metazoa</taxon>
        <taxon>Ecdysozoa</taxon>
        <taxon>Arthropoda</taxon>
        <taxon>Hexapoda</taxon>
        <taxon>Insecta</taxon>
        <taxon>Pterygota</taxon>
        <taxon>Neoptera</taxon>
        <taxon>Endopterygota</taxon>
        <taxon>Diptera</taxon>
        <taxon>Brachycera</taxon>
        <taxon>Muscomorpha</taxon>
        <taxon>Hippoboscoidea</taxon>
        <taxon>Glossinidae</taxon>
        <taxon>Glossina</taxon>
    </lineage>
</organism>
<dbReference type="GO" id="GO:0017096">
    <property type="term" value="F:acetylserotonin O-methyltransferase activity"/>
    <property type="evidence" value="ECO:0007669"/>
    <property type="project" value="UniProtKB-EC"/>
</dbReference>
<dbReference type="PANTHER" id="PTHR43712:SF2">
    <property type="entry name" value="O-METHYLTRANSFERASE CICE"/>
    <property type="match status" value="1"/>
</dbReference>
<dbReference type="Pfam" id="PF08100">
    <property type="entry name" value="Dimerisation"/>
    <property type="match status" value="1"/>
</dbReference>
<keyword evidence="3" id="KW-0949">S-adenosyl-L-methionine</keyword>
<comment type="function">
    <text evidence="4">Catalyzes the transfer of a methyl group onto N-acetylserotonin, producing melatonin (N-acetyl-5-methoxytryptamine).</text>
</comment>
<dbReference type="PROSITE" id="PS51683">
    <property type="entry name" value="SAM_OMT_II"/>
    <property type="match status" value="1"/>
</dbReference>
<keyword evidence="11" id="KW-1185">Reference proteome</keyword>
<dbReference type="InterPro" id="IPR029063">
    <property type="entry name" value="SAM-dependent_MTases_sf"/>
</dbReference>
<reference evidence="11" key="1">
    <citation type="submission" date="2014-03" db="EMBL/GenBank/DDBJ databases">
        <authorList>
            <person name="Aksoy S."/>
            <person name="Warren W."/>
            <person name="Wilson R.K."/>
        </authorList>
    </citation>
    <scope>NUCLEOTIDE SEQUENCE [LARGE SCALE GENOMIC DNA]</scope>
    <source>
        <strain evidence="11">IAEA</strain>
    </source>
</reference>
<reference evidence="10" key="2">
    <citation type="submission" date="2020-05" db="UniProtKB">
        <authorList>
            <consortium name="EnsemblMetazoa"/>
        </authorList>
    </citation>
    <scope>IDENTIFICATION</scope>
    <source>
        <strain evidence="10">IAEA</strain>
    </source>
</reference>
<name>A0A1A9Z2C4_GLOPL</name>
<evidence type="ECO:0000313" key="10">
    <source>
        <dbReference type="EnsemblMetazoa" id="GPAI001597-PA"/>
    </source>
</evidence>
<protein>
    <recommendedName>
        <fullName evidence="6">Acetylserotonin O-methyltransferase</fullName>
        <ecNumber evidence="5">2.1.1.4</ecNumber>
    </recommendedName>
    <alternativeName>
        <fullName evidence="7">Hydroxyindole O-methyltransferase</fullName>
    </alternativeName>
</protein>
<dbReference type="GO" id="GO:0046983">
    <property type="term" value="F:protein dimerization activity"/>
    <property type="evidence" value="ECO:0007669"/>
    <property type="project" value="InterPro"/>
</dbReference>
<dbReference type="GO" id="GO:0032259">
    <property type="term" value="P:methylation"/>
    <property type="evidence" value="ECO:0007669"/>
    <property type="project" value="UniProtKB-KW"/>
</dbReference>
<evidence type="ECO:0000256" key="4">
    <source>
        <dbReference type="ARBA" id="ARBA00037645"/>
    </source>
</evidence>
<dbReference type="Gene3D" id="1.10.10.10">
    <property type="entry name" value="Winged helix-like DNA-binding domain superfamily/Winged helix DNA-binding domain"/>
    <property type="match status" value="1"/>
</dbReference>
<evidence type="ECO:0000256" key="6">
    <source>
        <dbReference type="ARBA" id="ARBA00040730"/>
    </source>
</evidence>
<evidence type="ECO:0000256" key="7">
    <source>
        <dbReference type="ARBA" id="ARBA00043054"/>
    </source>
</evidence>
<evidence type="ECO:0000313" key="11">
    <source>
        <dbReference type="Proteomes" id="UP000092445"/>
    </source>
</evidence>
<dbReference type="EC" id="2.1.1.4" evidence="5"/>
<keyword evidence="1" id="KW-0489">Methyltransferase</keyword>
<dbReference type="PANTHER" id="PTHR43712">
    <property type="entry name" value="PUTATIVE (AFU_ORTHOLOGUE AFUA_4G14580)-RELATED"/>
    <property type="match status" value="1"/>
</dbReference>
<evidence type="ECO:0000259" key="8">
    <source>
        <dbReference type="Pfam" id="PF00891"/>
    </source>
</evidence>
<evidence type="ECO:0000256" key="5">
    <source>
        <dbReference type="ARBA" id="ARBA00039116"/>
    </source>
</evidence>
<dbReference type="InterPro" id="IPR001077">
    <property type="entry name" value="COMT_C"/>
</dbReference>
<proteinExistence type="predicted"/>
<dbReference type="VEuPathDB" id="VectorBase:GPAI001597"/>
<dbReference type="STRING" id="7398.A0A1A9Z2C4"/>
<evidence type="ECO:0000256" key="1">
    <source>
        <dbReference type="ARBA" id="ARBA00022603"/>
    </source>
</evidence>
<dbReference type="SUPFAM" id="SSF53335">
    <property type="entry name" value="S-adenosyl-L-methionine-dependent methyltransferases"/>
    <property type="match status" value="1"/>
</dbReference>
<dbReference type="InterPro" id="IPR016461">
    <property type="entry name" value="COMT-like"/>
</dbReference>
<evidence type="ECO:0000256" key="2">
    <source>
        <dbReference type="ARBA" id="ARBA00022679"/>
    </source>
</evidence>
<dbReference type="AlphaFoldDB" id="A0A1A9Z2C4"/>
<feature type="domain" description="O-methyltransferase C-terminal" evidence="8">
    <location>
        <begin position="335"/>
        <end position="501"/>
    </location>
</feature>
<dbReference type="Pfam" id="PF00891">
    <property type="entry name" value="Methyltransf_2"/>
    <property type="match status" value="1"/>
</dbReference>
<accession>A0A1A9Z2C4</accession>
<keyword evidence="2" id="KW-0808">Transferase</keyword>
<evidence type="ECO:0000259" key="9">
    <source>
        <dbReference type="Pfam" id="PF08100"/>
    </source>
</evidence>
<evidence type="ECO:0000256" key="3">
    <source>
        <dbReference type="ARBA" id="ARBA00022691"/>
    </source>
</evidence>
<dbReference type="InterPro" id="IPR036388">
    <property type="entry name" value="WH-like_DNA-bd_sf"/>
</dbReference>
<dbReference type="InterPro" id="IPR036390">
    <property type="entry name" value="WH_DNA-bd_sf"/>
</dbReference>
<dbReference type="Gene3D" id="3.40.50.150">
    <property type="entry name" value="Vaccinia Virus protein VP39"/>
    <property type="match status" value="1"/>
</dbReference>